<keyword evidence="4 5" id="KW-0413">Isomerase</keyword>
<feature type="active site" description="Proton donor/acceptor" evidence="5">
    <location>
        <position position="137"/>
    </location>
</feature>
<evidence type="ECO:0000256" key="3">
    <source>
        <dbReference type="ARBA" id="ARBA00023002"/>
    </source>
</evidence>
<dbReference type="InterPro" id="IPR028614">
    <property type="entry name" value="GDP_fucose/colitose_synth"/>
</dbReference>
<gene>
    <name evidence="5" type="primary">fcl</name>
    <name evidence="7" type="ORF">UPTC3659_0323</name>
</gene>
<dbReference type="HOGENOM" id="CLU_007383_18_0_7"/>
<comment type="caution">
    <text evidence="5">Lacks conserved residue(s) required for the propagation of feature annotation.</text>
</comment>
<name>A0A0A8HTS1_CAMLA</name>
<dbReference type="Gene3D" id="3.90.25.10">
    <property type="entry name" value="UDP-galactose 4-epimerase, domain 1"/>
    <property type="match status" value="2"/>
</dbReference>
<dbReference type="Proteomes" id="UP000031130">
    <property type="component" value="Chromosome"/>
</dbReference>
<feature type="binding site" evidence="5">
    <location>
        <position position="239"/>
    </location>
    <ligand>
        <name>substrate</name>
    </ligand>
</feature>
<comment type="similarity">
    <text evidence="1 5">Belongs to the NAD(P)-dependent epimerase/dehydratase family. Fucose synthase subfamily.</text>
</comment>
<feature type="binding site" evidence="5">
    <location>
        <position position="141"/>
    </location>
    <ligand>
        <name>NADP(+)</name>
        <dbReference type="ChEBI" id="CHEBI:58349"/>
    </ligand>
</feature>
<proteinExistence type="inferred from homology"/>
<feature type="domain" description="NAD-dependent epimerase/dehydratase" evidence="6">
    <location>
        <begin position="7"/>
        <end position="260"/>
    </location>
</feature>
<dbReference type="GO" id="GO:0070401">
    <property type="term" value="F:NADP+ binding"/>
    <property type="evidence" value="ECO:0007669"/>
    <property type="project" value="UniProtKB-UniRule"/>
</dbReference>
<keyword evidence="5" id="KW-0511">Multifunctional enzyme</keyword>
<dbReference type="PANTHER" id="PTHR43238:SF1">
    <property type="entry name" value="GDP-L-FUCOSE SYNTHASE"/>
    <property type="match status" value="1"/>
</dbReference>
<keyword evidence="3 5" id="KW-0560">Oxidoreductase</keyword>
<dbReference type="HAMAP" id="MF_00956">
    <property type="entry name" value="GDP_fucose_synth"/>
    <property type="match status" value="1"/>
</dbReference>
<reference evidence="7 8" key="1">
    <citation type="journal article" date="2014" name="Genome Biol. Evol.">
        <title>Comparative Genomics of the Campylobacter lari Group.</title>
        <authorList>
            <person name="Miller W.G."/>
            <person name="Yee E."/>
            <person name="Chapman M.H."/>
            <person name="Smith T.P."/>
            <person name="Bono J.L."/>
            <person name="Huynh S."/>
            <person name="Parker C.T."/>
            <person name="Vandamme P."/>
            <person name="Luong K."/>
            <person name="Korlach J."/>
        </authorList>
    </citation>
    <scope>NUCLEOTIDE SEQUENCE [LARGE SCALE GENOMIC DNA]</scope>
    <source>
        <strain evidence="8">RM3659</strain>
    </source>
</reference>
<evidence type="ECO:0000313" key="7">
    <source>
        <dbReference type="EMBL" id="AJD01207.1"/>
    </source>
</evidence>
<accession>A0A0A8HTS1</accession>
<dbReference type="RefSeq" id="WP_039625363.1">
    <property type="nucleotide sequence ID" value="NZ_CP007775.1"/>
</dbReference>
<comment type="catalytic activity">
    <reaction evidence="5">
        <text>GDP-beta-L-fucose + NADP(+) = GDP-4-dehydro-alpha-D-rhamnose + NADPH + H(+)</text>
        <dbReference type="Rhea" id="RHEA:18885"/>
        <dbReference type="ChEBI" id="CHEBI:15378"/>
        <dbReference type="ChEBI" id="CHEBI:57273"/>
        <dbReference type="ChEBI" id="CHEBI:57783"/>
        <dbReference type="ChEBI" id="CHEBI:57964"/>
        <dbReference type="ChEBI" id="CHEBI:58349"/>
        <dbReference type="EC" id="1.1.1.271"/>
    </reaction>
</comment>
<keyword evidence="2 5" id="KW-0521">NADP</keyword>
<feature type="binding site" evidence="5">
    <location>
        <position position="312"/>
    </location>
    <ligand>
        <name>substrate</name>
    </ligand>
</feature>
<dbReference type="AlphaFoldDB" id="A0A0A8HTS1"/>
<sequence length="352" mass="40142">MNKQSKIYVAGHSGLIGSAILKKLQQDGFCNIVCKTHQELDLMDQEAVKCFFEKEKPEYVFFCAAKVGGMLAQLSQRAEFLYNNITMQNNVIHYSYLNGVKKLIYLGSICIYPEEAQLPIKEGSLFDGKLQYNNEPYAIAKIAGLKMCEFYSLQYDVDYISIMPVSIYGSNDNFDLYTAHVQAAIFRKIYLAKLLNEGCYRELIDDLGVKAKETALDILKKINIDNKTVRLLGTGNSRREFLHCDDLAEASVYIMKNVSFNDVIEQEGQHKGNSHVNIGTGVDISIKELAYMIKDILEYKGEVIFENKIENDGTIRKVVDINKIRTLGWYSKIELRDGLTRMYQDYIKKGVK</sequence>
<dbReference type="GO" id="GO:0050577">
    <property type="term" value="F:GDP-L-fucose synthase activity"/>
    <property type="evidence" value="ECO:0007669"/>
    <property type="project" value="UniProtKB-UniRule"/>
</dbReference>
<feature type="binding site" evidence="5">
    <location>
        <position position="188"/>
    </location>
    <ligand>
        <name>substrate</name>
    </ligand>
</feature>
<evidence type="ECO:0000313" key="8">
    <source>
        <dbReference type="Proteomes" id="UP000031130"/>
    </source>
</evidence>
<feature type="site" description="Important for catalytic activity" evidence="5">
    <location>
        <position position="110"/>
    </location>
</feature>
<dbReference type="OrthoDB" id="9811425at2"/>
<comment type="pathway">
    <text evidence="5">Nucleotide-sugar biosynthesis; GDP-L-fucose biosynthesis via de novo pathway; GDP-L-fucose from GDP-alpha-D-mannose: step 2/2.</text>
</comment>
<dbReference type="UniPathway" id="UPA00128">
    <property type="reaction ID" value="UER00191"/>
</dbReference>
<dbReference type="CDD" id="cd05239">
    <property type="entry name" value="GDP_FS_SDR_e"/>
    <property type="match status" value="1"/>
</dbReference>
<dbReference type="Gene3D" id="3.40.50.720">
    <property type="entry name" value="NAD(P)-binding Rossmann-like Domain"/>
    <property type="match status" value="2"/>
</dbReference>
<feature type="site" description="Important for catalytic activity" evidence="5">
    <location>
        <position position="108"/>
    </location>
</feature>
<evidence type="ECO:0000259" key="6">
    <source>
        <dbReference type="Pfam" id="PF01370"/>
    </source>
</evidence>
<protein>
    <recommendedName>
        <fullName evidence="5">GDP-L-fucose synthase</fullName>
        <ecNumber evidence="5">1.1.1.271</ecNumber>
    </recommendedName>
    <alternativeName>
        <fullName evidence="5">GDP-4-keto-6-deoxy-D-mannose-3,5-epimerase-4-reductase</fullName>
    </alternativeName>
</protein>
<evidence type="ECO:0000256" key="2">
    <source>
        <dbReference type="ARBA" id="ARBA00022857"/>
    </source>
</evidence>
<dbReference type="EC" id="1.1.1.271" evidence="5"/>
<evidence type="ECO:0000256" key="5">
    <source>
        <dbReference type="HAMAP-Rule" id="MF_00956"/>
    </source>
</evidence>
<evidence type="ECO:0000256" key="4">
    <source>
        <dbReference type="ARBA" id="ARBA00023235"/>
    </source>
</evidence>
<dbReference type="KEGG" id="cln:UPTC3659_0323"/>
<evidence type="ECO:0000256" key="1">
    <source>
        <dbReference type="ARBA" id="ARBA00005959"/>
    </source>
</evidence>
<dbReference type="InterPro" id="IPR036291">
    <property type="entry name" value="NAD(P)-bd_dom_sf"/>
</dbReference>
<dbReference type="GO" id="GO:0016853">
    <property type="term" value="F:isomerase activity"/>
    <property type="evidence" value="ECO:0007669"/>
    <property type="project" value="UniProtKB-KW"/>
</dbReference>
<dbReference type="InterPro" id="IPR001509">
    <property type="entry name" value="Epimerase_deHydtase"/>
</dbReference>
<feature type="binding site" evidence="5">
    <location>
        <begin position="11"/>
        <end position="17"/>
    </location>
    <ligand>
        <name>NADP(+)</name>
        <dbReference type="ChEBI" id="CHEBI:58349"/>
    </ligand>
</feature>
<comment type="function">
    <text evidence="5">Catalyzes the two-step NADP-dependent conversion of GDP-4-dehydro-6-deoxy-D-mannose to GDP-fucose, involving an epimerase and a reductase reaction.</text>
</comment>
<dbReference type="Pfam" id="PF01370">
    <property type="entry name" value="Epimerase"/>
    <property type="match status" value="1"/>
</dbReference>
<dbReference type="GO" id="GO:0042351">
    <property type="term" value="P:'de novo' GDP-L-fucose biosynthetic process"/>
    <property type="evidence" value="ECO:0007669"/>
    <property type="project" value="UniProtKB-UniRule"/>
</dbReference>
<organism evidence="7 8">
    <name type="scientific">Campylobacter lari NCTC 11845</name>
    <dbReference type="NCBI Taxonomy" id="1388749"/>
    <lineage>
        <taxon>Bacteria</taxon>
        <taxon>Pseudomonadati</taxon>
        <taxon>Campylobacterota</taxon>
        <taxon>Epsilonproteobacteria</taxon>
        <taxon>Campylobacterales</taxon>
        <taxon>Campylobacteraceae</taxon>
        <taxon>Campylobacter</taxon>
    </lineage>
</organism>
<dbReference type="PANTHER" id="PTHR43238">
    <property type="entry name" value="GDP-L-FUCOSE SYNTHASE"/>
    <property type="match status" value="1"/>
</dbReference>
<dbReference type="EMBL" id="CP007775">
    <property type="protein sequence ID" value="AJD01207.1"/>
    <property type="molecule type" value="Genomic_DNA"/>
</dbReference>
<feature type="binding site" evidence="5">
    <location>
        <position position="180"/>
    </location>
    <ligand>
        <name>NADP(+)</name>
        <dbReference type="ChEBI" id="CHEBI:58349"/>
    </ligand>
</feature>
<dbReference type="SUPFAM" id="SSF51735">
    <property type="entry name" value="NAD(P)-binding Rossmann-fold domains"/>
    <property type="match status" value="1"/>
</dbReference>